<dbReference type="GO" id="GO:0043684">
    <property type="term" value="C:type IV secretion system complex"/>
    <property type="evidence" value="ECO:0007669"/>
    <property type="project" value="UniProtKB-UniRule"/>
</dbReference>
<dbReference type="Pfam" id="PF00437">
    <property type="entry name" value="T2SSE"/>
    <property type="match status" value="1"/>
</dbReference>
<comment type="subcellular location">
    <subcellularLocation>
        <location evidence="2">Cytoplasm</location>
    </subcellularLocation>
</comment>
<evidence type="ECO:0000256" key="2">
    <source>
        <dbReference type="RuleBase" id="RU366071"/>
    </source>
</evidence>
<name>A0A5B8CE48_SPHSA</name>
<dbReference type="KEGG" id="sufl:FIL70_03040"/>
<evidence type="ECO:0000313" key="5">
    <source>
        <dbReference type="Proteomes" id="UP000311469"/>
    </source>
</evidence>
<dbReference type="InterPro" id="IPR027417">
    <property type="entry name" value="P-loop_NTPase"/>
</dbReference>
<reference evidence="4 5" key="1">
    <citation type="submission" date="2019-06" db="EMBL/GenBank/DDBJ databases">
        <title>Genome organization and adaptive potential of archetypical organophosphate degarding Sphingobium fuliginis ATCC 27551.</title>
        <authorList>
            <person name="Sarwar A."/>
            <person name="Parthasarathy S."/>
            <person name="Singh C."/>
            <person name="Siddavattam D."/>
        </authorList>
    </citation>
    <scope>NUCLEOTIDE SEQUENCE [LARGE SCALE GENOMIC DNA]</scope>
    <source>
        <strain evidence="4 5">ATCC 27551</strain>
    </source>
</reference>
<dbReference type="InterPro" id="IPR001482">
    <property type="entry name" value="T2SS/T4SS_dom"/>
</dbReference>
<evidence type="ECO:0000259" key="3">
    <source>
        <dbReference type="Pfam" id="PF00437"/>
    </source>
</evidence>
<dbReference type="Gene3D" id="3.40.50.300">
    <property type="entry name" value="P-loop containing nucleotide triphosphate hydrolases"/>
    <property type="match status" value="1"/>
</dbReference>
<dbReference type="PANTHER" id="PTHR30486:SF6">
    <property type="entry name" value="TYPE IV PILUS RETRACTATION ATPASE PILT"/>
    <property type="match status" value="1"/>
</dbReference>
<dbReference type="AlphaFoldDB" id="A0A5B8CE48"/>
<comment type="function">
    <text evidence="2">Part of the Type IV secretion system.</text>
</comment>
<comment type="similarity">
    <text evidence="1 2">Belongs to the GSP E family.</text>
</comment>
<keyword evidence="2" id="KW-0963">Cytoplasm</keyword>
<proteinExistence type="inferred from homology"/>
<keyword evidence="2" id="KW-0547">Nucleotide-binding</keyword>
<dbReference type="InterPro" id="IPR050921">
    <property type="entry name" value="T4SS_GSP_E_ATPase"/>
</dbReference>
<dbReference type="GO" id="GO:0044097">
    <property type="term" value="P:secretion by the type IV secretion system"/>
    <property type="evidence" value="ECO:0007669"/>
    <property type="project" value="InterPro"/>
</dbReference>
<dbReference type="CDD" id="cd01130">
    <property type="entry name" value="VirB11-like_ATPase"/>
    <property type="match status" value="1"/>
</dbReference>
<sequence length="328" mass="35015">MTSHHPDDWVYLRSYMAPLLPALSRHDVTDIFINRPGEIWLEALGGKIERHEVPELDEANLTRFARQVAALNHQGISRAHPLLSASLPGGSRIQIIAPPATRGSMAIAIRKHVNAGMALDDYISAGAFADVKTSAGIGNPVTARVAEHVARGEFAEALRAAVRGRLNILISGGTSSGKTTFLNALLKEVPTHERLILIEDTPEIQLSHDNAVGLLAARSALGEASVTANDLVSASLRMRPDRIILGELRGSEAFAFLRAINTGHPGSMSTIHADTPEGAIEQLALLILEGGSPLRRSDITTYAKSTIGVVVQLERVGAGRRVAAISML</sequence>
<dbReference type="NCBIfam" id="TIGR02788">
    <property type="entry name" value="VirB11"/>
    <property type="match status" value="1"/>
</dbReference>
<dbReference type="Proteomes" id="UP000311469">
    <property type="component" value="Chromosome cSF1"/>
</dbReference>
<dbReference type="GO" id="GO:0016887">
    <property type="term" value="F:ATP hydrolysis activity"/>
    <property type="evidence" value="ECO:0007669"/>
    <property type="project" value="InterPro"/>
</dbReference>
<keyword evidence="2" id="KW-0067">ATP-binding</keyword>
<organism evidence="4 5">
    <name type="scientific">Sphingobium fuliginis ATCC 27551</name>
    <dbReference type="NCBI Taxonomy" id="1208342"/>
    <lineage>
        <taxon>Bacteria</taxon>
        <taxon>Pseudomonadati</taxon>
        <taxon>Pseudomonadota</taxon>
        <taxon>Alphaproteobacteria</taxon>
        <taxon>Sphingomonadales</taxon>
        <taxon>Sphingomonadaceae</taxon>
        <taxon>Sphingobium</taxon>
    </lineage>
</organism>
<accession>A0A5B8CE48</accession>
<evidence type="ECO:0000256" key="1">
    <source>
        <dbReference type="ARBA" id="ARBA00006611"/>
    </source>
</evidence>
<feature type="domain" description="Bacterial type II secretion system protein E" evidence="3">
    <location>
        <begin position="156"/>
        <end position="287"/>
    </location>
</feature>
<dbReference type="Gene3D" id="3.30.450.90">
    <property type="match status" value="1"/>
</dbReference>
<protein>
    <recommendedName>
        <fullName evidence="2">Type IV secretion system protein</fullName>
    </recommendedName>
</protein>
<dbReference type="GO" id="GO:0005737">
    <property type="term" value="C:cytoplasm"/>
    <property type="evidence" value="ECO:0007669"/>
    <property type="project" value="UniProtKB-SubCell"/>
</dbReference>
<dbReference type="EMBL" id="CP041016">
    <property type="protein sequence ID" value="QDC36370.1"/>
    <property type="molecule type" value="Genomic_DNA"/>
</dbReference>
<dbReference type="InterPro" id="IPR014155">
    <property type="entry name" value="VirB11"/>
</dbReference>
<dbReference type="RefSeq" id="WP_140041584.1">
    <property type="nucleotide sequence ID" value="NZ_CP041016.1"/>
</dbReference>
<evidence type="ECO:0000313" key="4">
    <source>
        <dbReference type="EMBL" id="QDC36370.1"/>
    </source>
</evidence>
<dbReference type="PANTHER" id="PTHR30486">
    <property type="entry name" value="TWITCHING MOTILITY PROTEIN PILT"/>
    <property type="match status" value="1"/>
</dbReference>
<gene>
    <name evidence="4" type="primary">virB11</name>
    <name evidence="4" type="ORF">FIL70_03040</name>
</gene>
<dbReference type="GO" id="GO:0005524">
    <property type="term" value="F:ATP binding"/>
    <property type="evidence" value="ECO:0007669"/>
    <property type="project" value="UniProtKB-UniRule"/>
</dbReference>
<dbReference type="SUPFAM" id="SSF52540">
    <property type="entry name" value="P-loop containing nucleoside triphosphate hydrolases"/>
    <property type="match status" value="1"/>
</dbReference>